<evidence type="ECO:0000256" key="2">
    <source>
        <dbReference type="ARBA" id="ARBA00022670"/>
    </source>
</evidence>
<dbReference type="AlphaFoldDB" id="A0A4D5S0M3"/>
<dbReference type="KEGG" id="isc:115314892"/>
<comment type="function">
    <text evidence="9">Hydrolase that can remove conjugated ubiquitin from proteins and may therefore play an important regulatory role at the level of protein turnover by preventing degradation.</text>
</comment>
<keyword evidence="8" id="KW-0862">Zinc</keyword>
<dbReference type="GeneID" id="115314892"/>
<keyword evidence="5 9" id="KW-0833">Ubl conjugation pathway</keyword>
<keyword evidence="6 9" id="KW-0378">Hydrolase</keyword>
<comment type="catalytic activity">
    <reaction evidence="1 9">
        <text>Thiol-dependent hydrolysis of ester, thioester, amide, peptide and isopeptide bonds formed by the C-terminal Gly of ubiquitin (a 76-residue protein attached to proteins as an intracellular targeting signal).</text>
        <dbReference type="EC" id="3.4.19.12"/>
    </reaction>
</comment>
<dbReference type="InterPro" id="IPR038765">
    <property type="entry name" value="Papain-like_cys_pep_sf"/>
</dbReference>
<accession>A0A4D5S0M3</accession>
<dbReference type="PROSITE" id="PS50802">
    <property type="entry name" value="OTU"/>
    <property type="match status" value="1"/>
</dbReference>
<evidence type="ECO:0000256" key="10">
    <source>
        <dbReference type="SAM" id="MobiDB-lite"/>
    </source>
</evidence>
<dbReference type="GO" id="GO:0008270">
    <property type="term" value="F:zinc ion binding"/>
    <property type="evidence" value="ECO:0007669"/>
    <property type="project" value="UniProtKB-KW"/>
</dbReference>
<feature type="non-terminal residue" evidence="12">
    <location>
        <position position="316"/>
    </location>
</feature>
<dbReference type="InterPro" id="IPR057766">
    <property type="entry name" value="Znf-C2H2_OTU1-like_C"/>
</dbReference>
<evidence type="ECO:0000259" key="11">
    <source>
        <dbReference type="PROSITE" id="PS50802"/>
    </source>
</evidence>
<dbReference type="FunFam" id="3.10.20.90:FF:000096">
    <property type="entry name" value="Ubiquitin thioesterase OTU1"/>
    <property type="match status" value="1"/>
</dbReference>
<dbReference type="VEuPathDB" id="VectorBase:ISCW010686"/>
<dbReference type="InterPro" id="IPR029071">
    <property type="entry name" value="Ubiquitin-like_domsf"/>
</dbReference>
<name>A0A4D5S0M3_IXOSC</name>
<dbReference type="Gene3D" id="3.10.20.90">
    <property type="entry name" value="Phosphatidylinositol 3-kinase Catalytic Subunit, Chain A, domain 1"/>
    <property type="match status" value="1"/>
</dbReference>
<dbReference type="OrthoDB" id="65596at2759"/>
<dbReference type="RefSeq" id="XP_029829860.1">
    <property type="nucleotide sequence ID" value="XM_029974000.4"/>
</dbReference>
<dbReference type="Pfam" id="PF21403">
    <property type="entry name" value="OTU1_UBXL"/>
    <property type="match status" value="1"/>
</dbReference>
<dbReference type="PANTHER" id="PTHR13312:SF0">
    <property type="entry name" value="UBIQUITIN THIOESTERASE OTU1"/>
    <property type="match status" value="1"/>
</dbReference>
<evidence type="ECO:0000256" key="8">
    <source>
        <dbReference type="ARBA" id="ARBA00022833"/>
    </source>
</evidence>
<feature type="domain" description="OTU" evidence="11">
    <location>
        <begin position="117"/>
        <end position="242"/>
    </location>
</feature>
<dbReference type="Pfam" id="PF02338">
    <property type="entry name" value="OTU"/>
    <property type="match status" value="1"/>
</dbReference>
<dbReference type="CDD" id="cd22745">
    <property type="entry name" value="OTU_OTU1"/>
    <property type="match status" value="1"/>
</dbReference>
<dbReference type="InterPro" id="IPR048857">
    <property type="entry name" value="OTU1_Ubl"/>
</dbReference>
<keyword evidence="7 9" id="KW-0788">Thiol protease</keyword>
<dbReference type="VEuPathDB" id="VectorBase:ISCI010686"/>
<dbReference type="EMBL" id="GHJT01008774">
    <property type="protein sequence ID" value="MOY42745.1"/>
    <property type="molecule type" value="Transcribed_RNA"/>
</dbReference>
<organism evidence="12">
    <name type="scientific">Ixodes scapularis</name>
    <name type="common">Black-legged tick</name>
    <name type="synonym">Deer tick</name>
    <dbReference type="NCBI Taxonomy" id="6945"/>
    <lineage>
        <taxon>Eukaryota</taxon>
        <taxon>Metazoa</taxon>
        <taxon>Ecdysozoa</taxon>
        <taxon>Arthropoda</taxon>
        <taxon>Chelicerata</taxon>
        <taxon>Arachnida</taxon>
        <taxon>Acari</taxon>
        <taxon>Parasitiformes</taxon>
        <taxon>Ixodida</taxon>
        <taxon>Ixodoidea</taxon>
        <taxon>Ixodidae</taxon>
        <taxon>Ixodinae</taxon>
        <taxon>Ixodes</taxon>
    </lineage>
</organism>
<dbReference type="SUPFAM" id="SSF54001">
    <property type="entry name" value="Cysteine proteinases"/>
    <property type="match status" value="1"/>
</dbReference>
<keyword evidence="4" id="KW-0863">Zinc-finger</keyword>
<evidence type="ECO:0000256" key="1">
    <source>
        <dbReference type="ARBA" id="ARBA00000707"/>
    </source>
</evidence>
<dbReference type="OMA" id="TRCILVY"/>
<evidence type="ECO:0000256" key="3">
    <source>
        <dbReference type="ARBA" id="ARBA00022723"/>
    </source>
</evidence>
<comment type="subcellular location">
    <subcellularLocation>
        <location evidence="9">Cytoplasm</location>
    </subcellularLocation>
</comment>
<dbReference type="InterPro" id="IPR003323">
    <property type="entry name" value="OTU_dom"/>
</dbReference>
<dbReference type="VEuPathDB" id="VectorBase:ISCP_033574"/>
<feature type="region of interest" description="Disordered" evidence="10">
    <location>
        <begin position="82"/>
        <end position="114"/>
    </location>
</feature>
<evidence type="ECO:0000256" key="6">
    <source>
        <dbReference type="ARBA" id="ARBA00022801"/>
    </source>
</evidence>
<dbReference type="GO" id="GO:0005737">
    <property type="term" value="C:cytoplasm"/>
    <property type="evidence" value="ECO:0007669"/>
    <property type="project" value="UniProtKB-SubCell"/>
</dbReference>
<keyword evidence="9" id="KW-0963">Cytoplasm</keyword>
<dbReference type="CDD" id="cd17059">
    <property type="entry name" value="Ubl_OTU1"/>
    <property type="match status" value="1"/>
</dbReference>
<dbReference type="EC" id="3.4.19.12" evidence="9"/>
<evidence type="ECO:0000313" key="12">
    <source>
        <dbReference type="EMBL" id="MOY42745.1"/>
    </source>
</evidence>
<proteinExistence type="predicted"/>
<keyword evidence="2" id="KW-0645">Protease</keyword>
<evidence type="ECO:0000256" key="9">
    <source>
        <dbReference type="RuleBase" id="RU367104"/>
    </source>
</evidence>
<dbReference type="GO" id="GO:0004843">
    <property type="term" value="F:cysteine-type deubiquitinase activity"/>
    <property type="evidence" value="ECO:0007669"/>
    <property type="project" value="UniProtKB-UniRule"/>
</dbReference>
<dbReference type="SUPFAM" id="SSF54236">
    <property type="entry name" value="Ubiquitin-like"/>
    <property type="match status" value="1"/>
</dbReference>
<dbReference type="PANTHER" id="PTHR13312">
    <property type="entry name" value="HIV-INDUCED PROTEIN-7-LIKE PROTEASE"/>
    <property type="match status" value="1"/>
</dbReference>
<evidence type="ECO:0000256" key="7">
    <source>
        <dbReference type="ARBA" id="ARBA00022807"/>
    </source>
</evidence>
<reference evidence="12" key="1">
    <citation type="submission" date="2019-04" db="EMBL/GenBank/DDBJ databases">
        <title>An insight into the mialome of Ixodes scapularis.</title>
        <authorList>
            <person name="Ribeiro J.M."/>
            <person name="Mather T.N."/>
            <person name="Karim S."/>
        </authorList>
    </citation>
    <scope>NUCLEOTIDE SEQUENCE</scope>
</reference>
<protein>
    <recommendedName>
        <fullName evidence="9">Ubiquitin thioesterase OTU</fullName>
        <ecNumber evidence="9">3.4.19.12</ecNumber>
    </recommendedName>
</protein>
<keyword evidence="3" id="KW-0479">Metal-binding</keyword>
<evidence type="ECO:0000256" key="4">
    <source>
        <dbReference type="ARBA" id="ARBA00022771"/>
    </source>
</evidence>
<dbReference type="Gene3D" id="3.90.70.80">
    <property type="match status" value="1"/>
</dbReference>
<accession>A0A6P7UVK0</accession>
<evidence type="ECO:0000256" key="5">
    <source>
        <dbReference type="ARBA" id="ARBA00022786"/>
    </source>
</evidence>
<dbReference type="Pfam" id="PF24560">
    <property type="entry name" value="zf-C2H2_OTU1_C"/>
    <property type="match status" value="1"/>
</dbReference>
<sequence>MAAKPLVLRVKSQQGHFRLDTLTGESTVEELKACLFSLTGIPPPALRVLADFPPRPLDCSDELRQLGSFPVRSGDTLIVEEQRPRTPQGVVRNPQAAARNPSSGARSPAQVSEPGVLLRRSVPADNSCLFTSVYLALSGGDYDAAAGAALRQVIADAVAADRETYTEAFLGRPNREYCTWILNEDHWGGAIELAVLSRHYDLEMVAVDAQSARLHRFGEDRGYDQRILLLYDGIHYDPLVLEPLEPGRPPQTLFSAHDDTVLALALELAREAKASRQYTDVRNFTLRCLACDMGLVGQDQARKHAAETGHLGFGEV</sequence>
<dbReference type="GO" id="GO:0006508">
    <property type="term" value="P:proteolysis"/>
    <property type="evidence" value="ECO:0007669"/>
    <property type="project" value="UniProtKB-KW"/>
</dbReference>